<dbReference type="Proteomes" id="UP000219338">
    <property type="component" value="Unassembled WGS sequence"/>
</dbReference>
<gene>
    <name evidence="1" type="ORF">ARMOST_20673</name>
</gene>
<sequence>MEVDGSVFRKKHGRFLVPWLEGLVYSTNYGSSADISDIHRRAA</sequence>
<keyword evidence="2" id="KW-1185">Reference proteome</keyword>
<organism evidence="1 2">
    <name type="scientific">Armillaria ostoyae</name>
    <name type="common">Armillaria root rot fungus</name>
    <dbReference type="NCBI Taxonomy" id="47428"/>
    <lineage>
        <taxon>Eukaryota</taxon>
        <taxon>Fungi</taxon>
        <taxon>Dikarya</taxon>
        <taxon>Basidiomycota</taxon>
        <taxon>Agaricomycotina</taxon>
        <taxon>Agaricomycetes</taxon>
        <taxon>Agaricomycetidae</taxon>
        <taxon>Agaricales</taxon>
        <taxon>Marasmiineae</taxon>
        <taxon>Physalacriaceae</taxon>
        <taxon>Armillaria</taxon>
    </lineage>
</organism>
<dbReference type="EMBL" id="FUEG01000041">
    <property type="protein sequence ID" value="SJL17130.1"/>
    <property type="molecule type" value="Genomic_DNA"/>
</dbReference>
<evidence type="ECO:0000313" key="1">
    <source>
        <dbReference type="EMBL" id="SJL17130.1"/>
    </source>
</evidence>
<protein>
    <submittedName>
        <fullName evidence="1">Uncharacterized protein</fullName>
    </submittedName>
</protein>
<evidence type="ECO:0000313" key="2">
    <source>
        <dbReference type="Proteomes" id="UP000219338"/>
    </source>
</evidence>
<accession>A0A284S836</accession>
<reference evidence="2" key="1">
    <citation type="journal article" date="2017" name="Nat. Ecol. Evol.">
        <title>Genome expansion and lineage-specific genetic innovations in the forest pathogenic fungi Armillaria.</title>
        <authorList>
            <person name="Sipos G."/>
            <person name="Prasanna A.N."/>
            <person name="Walter M.C."/>
            <person name="O'Connor E."/>
            <person name="Balint B."/>
            <person name="Krizsan K."/>
            <person name="Kiss B."/>
            <person name="Hess J."/>
            <person name="Varga T."/>
            <person name="Slot J."/>
            <person name="Riley R."/>
            <person name="Boka B."/>
            <person name="Rigling D."/>
            <person name="Barry K."/>
            <person name="Lee J."/>
            <person name="Mihaltcheva S."/>
            <person name="LaButti K."/>
            <person name="Lipzen A."/>
            <person name="Waldron R."/>
            <person name="Moloney N.M."/>
            <person name="Sperisen C."/>
            <person name="Kredics L."/>
            <person name="Vagvoelgyi C."/>
            <person name="Patrignani A."/>
            <person name="Fitzpatrick D."/>
            <person name="Nagy I."/>
            <person name="Doyle S."/>
            <person name="Anderson J.B."/>
            <person name="Grigoriev I.V."/>
            <person name="Gueldener U."/>
            <person name="Muensterkoetter M."/>
            <person name="Nagy L.G."/>
        </authorList>
    </citation>
    <scope>NUCLEOTIDE SEQUENCE [LARGE SCALE GENOMIC DNA]</scope>
    <source>
        <strain evidence="2">C18/9</strain>
    </source>
</reference>
<proteinExistence type="predicted"/>
<name>A0A284S836_ARMOS</name>
<dbReference type="AlphaFoldDB" id="A0A284S836"/>